<name>A0A841BV85_9ACTN</name>
<evidence type="ECO:0000313" key="5">
    <source>
        <dbReference type="EMBL" id="MBB5873007.1"/>
    </source>
</evidence>
<dbReference type="EMBL" id="JACHMN010000003">
    <property type="protein sequence ID" value="MBB5873007.1"/>
    <property type="molecule type" value="Genomic_DNA"/>
</dbReference>
<reference evidence="5 6" key="1">
    <citation type="submission" date="2020-08" db="EMBL/GenBank/DDBJ databases">
        <title>Sequencing the genomes of 1000 actinobacteria strains.</title>
        <authorList>
            <person name="Klenk H.-P."/>
        </authorList>
    </citation>
    <scope>NUCLEOTIDE SEQUENCE [LARGE SCALE GENOMIC DNA]</scope>
    <source>
        <strain evidence="5 6">DSM 45362</strain>
    </source>
</reference>
<comment type="subcellular location">
    <subcellularLocation>
        <location evidence="1">Golgi apparatus membrane</location>
        <topology evidence="1">Peripheral membrane protein</topology>
        <orientation evidence="1">Cytoplasmic side</orientation>
    </subcellularLocation>
</comment>
<keyword evidence="6" id="KW-1185">Reference proteome</keyword>
<proteinExistence type="predicted"/>
<dbReference type="GO" id="GO:0012505">
    <property type="term" value="C:endomembrane system"/>
    <property type="evidence" value="ECO:0007669"/>
    <property type="project" value="UniProtKB-ARBA"/>
</dbReference>
<dbReference type="RefSeq" id="WP_184843508.1">
    <property type="nucleotide sequence ID" value="NZ_JACHMN010000003.1"/>
</dbReference>
<gene>
    <name evidence="5" type="ORF">F4553_006441</name>
</gene>
<keyword evidence="2" id="KW-0333">Golgi apparatus</keyword>
<keyword evidence="3" id="KW-0446">Lipid-binding</keyword>
<dbReference type="GO" id="GO:0070273">
    <property type="term" value="F:phosphatidylinositol-4-phosphate binding"/>
    <property type="evidence" value="ECO:0007669"/>
    <property type="project" value="InterPro"/>
</dbReference>
<comment type="caution">
    <text evidence="5">The sequence shown here is derived from an EMBL/GenBank/DDBJ whole genome shotgun (WGS) entry which is preliminary data.</text>
</comment>
<dbReference type="InterPro" id="IPR008628">
    <property type="entry name" value="GPP34-like"/>
</dbReference>
<sequence>MSDFTLTQELFLIGHDEFSGKAPINDDLLDTGLAGATLAELLIAGRIDIKDGLVAVRDSEPWGARLTDAVLAEIVRRGNGHPVRAWLEHLRGEIRGVVARDLTATGVIRREETKSSFGRKITIRYPAANTLLAASPRVRLGYVVNREPVPDTPTATLAGLVVAVGLDRFVVVGSGKTRERLAAAGDTARAPIPALLKGVQATVAAIALQVRR</sequence>
<protein>
    <recommendedName>
        <fullName evidence="7">GPP34 family phosphoprotein</fullName>
    </recommendedName>
</protein>
<dbReference type="Pfam" id="PF05719">
    <property type="entry name" value="GPP34"/>
    <property type="match status" value="1"/>
</dbReference>
<dbReference type="GO" id="GO:0005737">
    <property type="term" value="C:cytoplasm"/>
    <property type="evidence" value="ECO:0007669"/>
    <property type="project" value="UniProtKB-ARBA"/>
</dbReference>
<dbReference type="InterPro" id="IPR038261">
    <property type="entry name" value="GPP34-like_sf"/>
</dbReference>
<evidence type="ECO:0000256" key="2">
    <source>
        <dbReference type="ARBA" id="ARBA00023034"/>
    </source>
</evidence>
<evidence type="ECO:0000256" key="3">
    <source>
        <dbReference type="ARBA" id="ARBA00023121"/>
    </source>
</evidence>
<keyword evidence="4" id="KW-0472">Membrane</keyword>
<organism evidence="5 6">
    <name type="scientific">Allocatelliglobosispora scoriae</name>
    <dbReference type="NCBI Taxonomy" id="643052"/>
    <lineage>
        <taxon>Bacteria</taxon>
        <taxon>Bacillati</taxon>
        <taxon>Actinomycetota</taxon>
        <taxon>Actinomycetes</taxon>
        <taxon>Micromonosporales</taxon>
        <taxon>Micromonosporaceae</taxon>
        <taxon>Allocatelliglobosispora</taxon>
    </lineage>
</organism>
<dbReference type="Gene3D" id="1.10.3630.10">
    <property type="entry name" value="yeast vps74-n-term truncation variant domain like"/>
    <property type="match status" value="1"/>
</dbReference>
<evidence type="ECO:0000256" key="1">
    <source>
        <dbReference type="ARBA" id="ARBA00004255"/>
    </source>
</evidence>
<evidence type="ECO:0000313" key="6">
    <source>
        <dbReference type="Proteomes" id="UP000587527"/>
    </source>
</evidence>
<dbReference type="Proteomes" id="UP000587527">
    <property type="component" value="Unassembled WGS sequence"/>
</dbReference>
<evidence type="ECO:0008006" key="7">
    <source>
        <dbReference type="Google" id="ProtNLM"/>
    </source>
</evidence>
<evidence type="ECO:0000256" key="4">
    <source>
        <dbReference type="ARBA" id="ARBA00023136"/>
    </source>
</evidence>
<dbReference type="AlphaFoldDB" id="A0A841BV85"/>
<accession>A0A841BV85</accession>